<sequence>MINSRKVNPSSPSRLAGKSKGFEVFGQYELGMITEGLAIQSSFERLVGDKEKAHGDTSNAMQKTFAFAPVYTTGPMQFAFEWKRDYETGFKGKKEKDDTYTVQARYYF</sequence>
<evidence type="ECO:0008006" key="3">
    <source>
        <dbReference type="Google" id="ProtNLM"/>
    </source>
</evidence>
<comment type="caution">
    <text evidence="1">The sequence shown here is derived from an EMBL/GenBank/DDBJ whole genome shotgun (WGS) entry which is preliminary data.</text>
</comment>
<gene>
    <name evidence="1" type="ORF">GZ77_18330</name>
</gene>
<organism evidence="1 2">
    <name type="scientific">Endozoicomonas montiporae</name>
    <dbReference type="NCBI Taxonomy" id="1027273"/>
    <lineage>
        <taxon>Bacteria</taxon>
        <taxon>Pseudomonadati</taxon>
        <taxon>Pseudomonadota</taxon>
        <taxon>Gammaproteobacteria</taxon>
        <taxon>Oceanospirillales</taxon>
        <taxon>Endozoicomonadaceae</taxon>
        <taxon>Endozoicomonas</taxon>
    </lineage>
</organism>
<keyword evidence="2" id="KW-1185">Reference proteome</keyword>
<dbReference type="EMBL" id="JOKG01000004">
    <property type="protein sequence ID" value="KEQ12479.1"/>
    <property type="molecule type" value="Genomic_DNA"/>
</dbReference>
<proteinExistence type="predicted"/>
<evidence type="ECO:0000313" key="1">
    <source>
        <dbReference type="EMBL" id="KEQ12479.1"/>
    </source>
</evidence>
<accession>A0A081N206</accession>
<dbReference type="RefSeq" id="WP_034877838.1">
    <property type="nucleotide sequence ID" value="NZ_JOKG01000004.1"/>
</dbReference>
<protein>
    <recommendedName>
        <fullName evidence="3">Porin domain-containing protein</fullName>
    </recommendedName>
</protein>
<name>A0A081N206_9GAMM</name>
<dbReference type="AlphaFoldDB" id="A0A081N206"/>
<reference evidence="1 2" key="1">
    <citation type="submission" date="2014-06" db="EMBL/GenBank/DDBJ databases">
        <title>Whole Genome Sequences of Three Symbiotic Endozoicomonas Bacteria.</title>
        <authorList>
            <person name="Neave M.J."/>
            <person name="Apprill A."/>
            <person name="Voolstra C.R."/>
        </authorList>
    </citation>
    <scope>NUCLEOTIDE SEQUENCE [LARGE SCALE GENOMIC DNA]</scope>
    <source>
        <strain evidence="1 2">LMG 24815</strain>
    </source>
</reference>
<evidence type="ECO:0000313" key="2">
    <source>
        <dbReference type="Proteomes" id="UP000028006"/>
    </source>
</evidence>
<dbReference type="Proteomes" id="UP000028006">
    <property type="component" value="Unassembled WGS sequence"/>
</dbReference>